<dbReference type="InParanoid" id="A0A2N3N4Y1"/>
<dbReference type="PROSITE" id="PS50896">
    <property type="entry name" value="LISH"/>
    <property type="match status" value="1"/>
</dbReference>
<dbReference type="AlphaFoldDB" id="A0A2N3N4Y1"/>
<name>A0A2N3N4Y1_9PEZI</name>
<gene>
    <name evidence="4" type="ORF">jhhlp_006078</name>
</gene>
<feature type="compositionally biased region" description="Low complexity" evidence="3">
    <location>
        <begin position="724"/>
        <end position="734"/>
    </location>
</feature>
<dbReference type="EMBL" id="NLAX01000701">
    <property type="protein sequence ID" value="PKS07474.1"/>
    <property type="molecule type" value="Genomic_DNA"/>
</dbReference>
<feature type="compositionally biased region" description="Polar residues" evidence="3">
    <location>
        <begin position="551"/>
        <end position="561"/>
    </location>
</feature>
<dbReference type="PANTHER" id="PTHR12610">
    <property type="entry name" value="SINGLE STRANDED DNA BINDING PROTEIN"/>
    <property type="match status" value="1"/>
</dbReference>
<dbReference type="Proteomes" id="UP000233524">
    <property type="component" value="Unassembled WGS sequence"/>
</dbReference>
<dbReference type="InterPro" id="IPR006594">
    <property type="entry name" value="LisH"/>
</dbReference>
<comment type="caution">
    <text evidence="4">The sequence shown here is derived from an EMBL/GenBank/DDBJ whole genome shotgun (WGS) entry which is preliminary data.</text>
</comment>
<evidence type="ECO:0000256" key="3">
    <source>
        <dbReference type="SAM" id="MobiDB-lite"/>
    </source>
</evidence>
<feature type="compositionally biased region" description="Low complexity" evidence="3">
    <location>
        <begin position="705"/>
        <end position="717"/>
    </location>
</feature>
<dbReference type="VEuPathDB" id="FungiDB:jhhlp_006078"/>
<reference evidence="4 5" key="1">
    <citation type="journal article" date="2017" name="G3 (Bethesda)">
        <title>First Draft Genome Sequence of the Pathogenic Fungus Lomentospora prolificans (Formerly Scedosporium prolificans).</title>
        <authorList>
            <person name="Luo R."/>
            <person name="Zimin A."/>
            <person name="Workman R."/>
            <person name="Fan Y."/>
            <person name="Pertea G."/>
            <person name="Grossman N."/>
            <person name="Wear M.P."/>
            <person name="Jia B."/>
            <person name="Miller H."/>
            <person name="Casadevall A."/>
            <person name="Timp W."/>
            <person name="Zhang S.X."/>
            <person name="Salzberg S.L."/>
        </authorList>
    </citation>
    <scope>NUCLEOTIDE SEQUENCE [LARGE SCALE GENOMIC DNA]</scope>
    <source>
        <strain evidence="4 5">JHH-5317</strain>
    </source>
</reference>
<dbReference type="OrthoDB" id="5600002at2759"/>
<keyword evidence="5" id="KW-1185">Reference proteome</keyword>
<dbReference type="GO" id="GO:0005634">
    <property type="term" value="C:nucleus"/>
    <property type="evidence" value="ECO:0007669"/>
    <property type="project" value="UniProtKB-SubCell"/>
</dbReference>
<evidence type="ECO:0000256" key="2">
    <source>
        <dbReference type="ARBA" id="ARBA00023242"/>
    </source>
</evidence>
<dbReference type="STRING" id="41688.A0A2N3N4Y1"/>
<feature type="region of interest" description="Disordered" evidence="3">
    <location>
        <begin position="535"/>
        <end position="768"/>
    </location>
</feature>
<proteinExistence type="predicted"/>
<organism evidence="4 5">
    <name type="scientific">Lomentospora prolificans</name>
    <dbReference type="NCBI Taxonomy" id="41688"/>
    <lineage>
        <taxon>Eukaryota</taxon>
        <taxon>Fungi</taxon>
        <taxon>Dikarya</taxon>
        <taxon>Ascomycota</taxon>
        <taxon>Pezizomycotina</taxon>
        <taxon>Sordariomycetes</taxon>
        <taxon>Hypocreomycetidae</taxon>
        <taxon>Microascales</taxon>
        <taxon>Microascaceae</taxon>
        <taxon>Lomentospora</taxon>
    </lineage>
</organism>
<comment type="subcellular location">
    <subcellularLocation>
        <location evidence="1">Nucleus</location>
    </subcellularLocation>
</comment>
<evidence type="ECO:0000313" key="4">
    <source>
        <dbReference type="EMBL" id="PKS07474.1"/>
    </source>
</evidence>
<feature type="compositionally biased region" description="Basic and acidic residues" evidence="3">
    <location>
        <begin position="108"/>
        <end position="119"/>
    </location>
</feature>
<feature type="compositionally biased region" description="Low complexity" evidence="3">
    <location>
        <begin position="569"/>
        <end position="611"/>
    </location>
</feature>
<protein>
    <submittedName>
        <fullName evidence="4">Uncharacterized protein</fullName>
    </submittedName>
</protein>
<feature type="region of interest" description="Disordered" evidence="3">
    <location>
        <begin position="430"/>
        <end position="518"/>
    </location>
</feature>
<accession>A0A2N3N4Y1</accession>
<feature type="region of interest" description="Disordered" evidence="3">
    <location>
        <begin position="84"/>
        <end position="127"/>
    </location>
</feature>
<feature type="region of interest" description="Disordered" evidence="3">
    <location>
        <begin position="26"/>
        <end position="45"/>
    </location>
</feature>
<keyword evidence="2" id="KW-0539">Nucleus</keyword>
<feature type="compositionally biased region" description="Low complexity" evidence="3">
    <location>
        <begin position="666"/>
        <end position="676"/>
    </location>
</feature>
<evidence type="ECO:0000256" key="1">
    <source>
        <dbReference type="ARBA" id="ARBA00004123"/>
    </source>
</evidence>
<feature type="compositionally biased region" description="Low complexity" evidence="3">
    <location>
        <begin position="618"/>
        <end position="642"/>
    </location>
</feature>
<feature type="compositionally biased region" description="Low complexity" evidence="3">
    <location>
        <begin position="683"/>
        <end position="697"/>
    </location>
</feature>
<evidence type="ECO:0000313" key="5">
    <source>
        <dbReference type="Proteomes" id="UP000233524"/>
    </source>
</evidence>
<feature type="region of interest" description="Disordered" evidence="3">
    <location>
        <begin position="229"/>
        <end position="296"/>
    </location>
</feature>
<feature type="compositionally biased region" description="Pro residues" evidence="3">
    <location>
        <begin position="735"/>
        <end position="747"/>
    </location>
</feature>
<sequence>MNPAANVNMANLGAMGGPVGAAPMPMMNNAAGAQQPGPRQHAPINDSQRTLLNTYIYEYFIRFGMHDCARTLLRGDHQVNVVRDGANRRRDENGNALGNGVGGDAMDTDSKDEMEKLPDDLPPPKLPRTSDGTSFLHEWFCLFWDMYSAQRKHGGSGVVHQYVNHTQTQSRLRQTQQQEMLRQMRPDMSQQQYQAQMMRMQNGGGMAMAGKQGLVRTAMANNQNHPQAMLHQAKQNQMQRDPSDMDGNRQRPNSPGAAENAPSPSKRPRLGDSAFNPNQPGMRPVQGMPGQQGGAPNLQQAQQLLMSHGINPGQLSPHQLQQFSQQSPAVQAKSIATYSANLQQQQSQQMPNKGMANAGMPQGQGSPMMAAGTDGAAIGAYYNPEMGAGPNGMRPGQGGPQAAGGSNHALQDYQLQLMLLEQQNKKRLMMARQEQDNMGGIPRDAPNGAPGPAGPPGPNGQIMPDGSPQAPRSGASPNPADQMKRGTPQMSNNNMGSPHPDGAQSRGSPNAMNFMGGEINPNLGPHFFKDMNGAMVGNGQMNGGMRPPSSHPNQQFNSPVNPQMMAGRGQQPAAGNQGNQQIQWQGPNNQMMQQGGPQGQQVQGTPQQRNSMPPPSGPAAAASNANNRNQTSSPQQNTQQGTPQPPTPSQATKPAPKKKETKNAKAKIIQAAAQKKSNNTLNASAAAAASEPAADAEPPTPATPMTPGTAQAGFKAGQAGGASAGPVAAASGPAGPQPTPAPAPAPAVQPAQQIHTDPQGGFSMDPAGGIDVFPGMDFANPISSSDVLNDFDFDAFLHEDGDNTGFDFNAGYASMEGTGEIGAE</sequence>
<dbReference type="PANTHER" id="PTHR12610:SF12">
    <property type="entry name" value="SEQUENCE-SPECIFIC SINGLE-STRANDED DNA-BINDING PROTEIN, ISOFORM D"/>
    <property type="match status" value="1"/>
</dbReference>
<dbReference type="GO" id="GO:0045944">
    <property type="term" value="P:positive regulation of transcription by RNA polymerase II"/>
    <property type="evidence" value="ECO:0007669"/>
    <property type="project" value="TreeGrafter"/>
</dbReference>